<sequence>MTHAPRSARLLPTRTSARSSREDRSSLPLNPPSPCSYLYELSCAYSMLILHCSFSTMRLAKPFQPV</sequence>
<organism evidence="2 3">
    <name type="scientific">Pieris brassicae</name>
    <name type="common">White butterfly</name>
    <name type="synonym">Large white butterfly</name>
    <dbReference type="NCBI Taxonomy" id="7116"/>
    <lineage>
        <taxon>Eukaryota</taxon>
        <taxon>Metazoa</taxon>
        <taxon>Ecdysozoa</taxon>
        <taxon>Arthropoda</taxon>
        <taxon>Hexapoda</taxon>
        <taxon>Insecta</taxon>
        <taxon>Pterygota</taxon>
        <taxon>Neoptera</taxon>
        <taxon>Endopterygota</taxon>
        <taxon>Lepidoptera</taxon>
        <taxon>Glossata</taxon>
        <taxon>Ditrysia</taxon>
        <taxon>Papilionoidea</taxon>
        <taxon>Pieridae</taxon>
        <taxon>Pierinae</taxon>
        <taxon>Pieris</taxon>
    </lineage>
</organism>
<feature type="region of interest" description="Disordered" evidence="1">
    <location>
        <begin position="1"/>
        <end position="31"/>
    </location>
</feature>
<dbReference type="EMBL" id="CALOZG010000013">
    <property type="protein sequence ID" value="CAH4031229.1"/>
    <property type="molecule type" value="Genomic_DNA"/>
</dbReference>
<gene>
    <name evidence="2" type="ORF">PIBRA_LOCUS7778</name>
</gene>
<evidence type="ECO:0000313" key="3">
    <source>
        <dbReference type="Proteomes" id="UP001152562"/>
    </source>
</evidence>
<keyword evidence="3" id="KW-1185">Reference proteome</keyword>
<proteinExistence type="predicted"/>
<dbReference type="AlphaFoldDB" id="A0A9P0TII0"/>
<accession>A0A9P0TII0</accession>
<reference evidence="2" key="1">
    <citation type="submission" date="2022-05" db="EMBL/GenBank/DDBJ databases">
        <authorList>
            <person name="Okamura Y."/>
        </authorList>
    </citation>
    <scope>NUCLEOTIDE SEQUENCE</scope>
</reference>
<evidence type="ECO:0000313" key="2">
    <source>
        <dbReference type="EMBL" id="CAH4031229.1"/>
    </source>
</evidence>
<name>A0A9P0TII0_PIEBR</name>
<protein>
    <submittedName>
        <fullName evidence="2">Uncharacterized protein</fullName>
    </submittedName>
</protein>
<dbReference type="Proteomes" id="UP001152562">
    <property type="component" value="Unassembled WGS sequence"/>
</dbReference>
<comment type="caution">
    <text evidence="2">The sequence shown here is derived from an EMBL/GenBank/DDBJ whole genome shotgun (WGS) entry which is preliminary data.</text>
</comment>
<evidence type="ECO:0000256" key="1">
    <source>
        <dbReference type="SAM" id="MobiDB-lite"/>
    </source>
</evidence>